<evidence type="ECO:0000256" key="3">
    <source>
        <dbReference type="ARBA" id="ARBA00022559"/>
    </source>
</evidence>
<dbReference type="EMBL" id="NBAG03000228">
    <property type="protein sequence ID" value="PNI71999.1"/>
    <property type="molecule type" value="Genomic_DNA"/>
</dbReference>
<evidence type="ECO:0000313" key="7">
    <source>
        <dbReference type="Proteomes" id="UP000236370"/>
    </source>
</evidence>
<dbReference type="AlphaFoldDB" id="A0A2J8NJR6"/>
<dbReference type="PANTHER" id="PTHR11592">
    <property type="entry name" value="GLUTATHIONE PEROXIDASE"/>
    <property type="match status" value="1"/>
</dbReference>
<keyword evidence="3" id="KW-0575">Peroxidase</keyword>
<evidence type="ECO:0000256" key="4">
    <source>
        <dbReference type="ARBA" id="ARBA00022933"/>
    </source>
</evidence>
<reference evidence="6 7" key="1">
    <citation type="submission" date="2017-12" db="EMBL/GenBank/DDBJ databases">
        <title>High-resolution comparative analysis of great ape genomes.</title>
        <authorList>
            <person name="Pollen A."/>
            <person name="Hastie A."/>
            <person name="Hormozdiari F."/>
            <person name="Dougherty M."/>
            <person name="Liu R."/>
            <person name="Chaisson M."/>
            <person name="Hoppe E."/>
            <person name="Hill C."/>
            <person name="Pang A."/>
            <person name="Hillier L."/>
            <person name="Baker C."/>
            <person name="Armstrong J."/>
            <person name="Shendure J."/>
            <person name="Paten B."/>
            <person name="Wilson R."/>
            <person name="Chao H."/>
            <person name="Schneider V."/>
            <person name="Ventura M."/>
            <person name="Kronenberg Z."/>
            <person name="Murali S."/>
            <person name="Gordon D."/>
            <person name="Cantsilieris S."/>
            <person name="Munson K."/>
            <person name="Nelson B."/>
            <person name="Raja A."/>
            <person name="Underwood J."/>
            <person name="Diekhans M."/>
            <person name="Fiddes I."/>
            <person name="Haussler D."/>
            <person name="Eichler E."/>
        </authorList>
    </citation>
    <scope>NUCLEOTIDE SEQUENCE [LARGE SCALE GENOMIC DNA]</scope>
    <source>
        <strain evidence="6">Yerkes chimp pedigree #C0471</strain>
    </source>
</reference>
<evidence type="ECO:0000256" key="5">
    <source>
        <dbReference type="ARBA" id="ARBA00023002"/>
    </source>
</evidence>
<feature type="non-terminal residue" evidence="6">
    <location>
        <position position="1"/>
    </location>
</feature>
<evidence type="ECO:0000256" key="2">
    <source>
        <dbReference type="ARBA" id="ARBA00012310"/>
    </source>
</evidence>
<name>A0A2J8NJR6_PANTR</name>
<organism evidence="6 7">
    <name type="scientific">Pan troglodytes</name>
    <name type="common">Chimpanzee</name>
    <dbReference type="NCBI Taxonomy" id="9598"/>
    <lineage>
        <taxon>Eukaryota</taxon>
        <taxon>Metazoa</taxon>
        <taxon>Chordata</taxon>
        <taxon>Craniata</taxon>
        <taxon>Vertebrata</taxon>
        <taxon>Euteleostomi</taxon>
        <taxon>Mammalia</taxon>
        <taxon>Eutheria</taxon>
        <taxon>Euarchontoglires</taxon>
        <taxon>Primates</taxon>
        <taxon>Haplorrhini</taxon>
        <taxon>Catarrhini</taxon>
        <taxon>Hominidae</taxon>
        <taxon>Pan</taxon>
    </lineage>
</organism>
<accession>A0A2J8NJR6</accession>
<gene>
    <name evidence="6" type="ORF">CK820_G0010104</name>
</gene>
<dbReference type="Pfam" id="PF00255">
    <property type="entry name" value="GSHPx"/>
    <property type="match status" value="1"/>
</dbReference>
<sequence>FGKQEPGENSEILPTLKYVRPGGGFVPNFQLFEKGDVNGEKEQKFYTFLKGQAILPPQEGLGRKRVRGPQARLTLLSSLL</sequence>
<evidence type="ECO:0000256" key="1">
    <source>
        <dbReference type="ARBA" id="ARBA00006926"/>
    </source>
</evidence>
<dbReference type="InterPro" id="IPR000889">
    <property type="entry name" value="Glutathione_peroxidase"/>
</dbReference>
<dbReference type="PANTHER" id="PTHR11592:SF32">
    <property type="entry name" value="GLUTATHIONE PEROXIDASE 3"/>
    <property type="match status" value="1"/>
</dbReference>
<dbReference type="GO" id="GO:0004602">
    <property type="term" value="F:glutathione peroxidase activity"/>
    <property type="evidence" value="ECO:0007669"/>
    <property type="project" value="UniProtKB-EC"/>
</dbReference>
<comment type="similarity">
    <text evidence="1">Belongs to the glutathione peroxidase family.</text>
</comment>
<dbReference type="EC" id="1.11.1.9" evidence="2"/>
<dbReference type="Gene3D" id="3.40.30.10">
    <property type="entry name" value="Glutaredoxin"/>
    <property type="match status" value="1"/>
</dbReference>
<dbReference type="GO" id="GO:0006979">
    <property type="term" value="P:response to oxidative stress"/>
    <property type="evidence" value="ECO:0007669"/>
    <property type="project" value="InterPro"/>
</dbReference>
<dbReference type="Proteomes" id="UP000236370">
    <property type="component" value="Unassembled WGS sequence"/>
</dbReference>
<keyword evidence="5" id="KW-0560">Oxidoreductase</keyword>
<comment type="caution">
    <text evidence="6">The sequence shown here is derived from an EMBL/GenBank/DDBJ whole genome shotgun (WGS) entry which is preliminary data.</text>
</comment>
<keyword evidence="4" id="KW-0712">Selenocysteine</keyword>
<dbReference type="SUPFAM" id="SSF52833">
    <property type="entry name" value="Thioredoxin-like"/>
    <property type="match status" value="1"/>
</dbReference>
<dbReference type="InterPro" id="IPR036249">
    <property type="entry name" value="Thioredoxin-like_sf"/>
</dbReference>
<evidence type="ECO:0000313" key="6">
    <source>
        <dbReference type="EMBL" id="PNI71999.1"/>
    </source>
</evidence>
<proteinExistence type="inferred from homology"/>
<dbReference type="PROSITE" id="PS51355">
    <property type="entry name" value="GLUTATHIONE_PEROXID_3"/>
    <property type="match status" value="1"/>
</dbReference>
<protein>
    <recommendedName>
        <fullName evidence="2">glutathione peroxidase</fullName>
        <ecNumber evidence="2">1.11.1.9</ecNumber>
    </recommendedName>
</protein>